<gene>
    <name evidence="2" type="ORF">Pan216_20600</name>
</gene>
<feature type="transmembrane region" description="Helical" evidence="1">
    <location>
        <begin position="106"/>
        <end position="126"/>
    </location>
</feature>
<evidence type="ECO:0000313" key="3">
    <source>
        <dbReference type="Proteomes" id="UP000317093"/>
    </source>
</evidence>
<organism evidence="2 3">
    <name type="scientific">Kolteria novifilia</name>
    <dbReference type="NCBI Taxonomy" id="2527975"/>
    <lineage>
        <taxon>Bacteria</taxon>
        <taxon>Pseudomonadati</taxon>
        <taxon>Planctomycetota</taxon>
        <taxon>Planctomycetia</taxon>
        <taxon>Kolteriales</taxon>
        <taxon>Kolteriaceae</taxon>
        <taxon>Kolteria</taxon>
    </lineage>
</organism>
<feature type="transmembrane region" description="Helical" evidence="1">
    <location>
        <begin position="34"/>
        <end position="51"/>
    </location>
</feature>
<evidence type="ECO:0000313" key="2">
    <source>
        <dbReference type="EMBL" id="QDU61206.1"/>
    </source>
</evidence>
<keyword evidence="1" id="KW-1133">Transmembrane helix</keyword>
<reference evidence="2 3" key="1">
    <citation type="submission" date="2019-02" db="EMBL/GenBank/DDBJ databases">
        <title>Deep-cultivation of Planctomycetes and their phenomic and genomic characterization uncovers novel biology.</title>
        <authorList>
            <person name="Wiegand S."/>
            <person name="Jogler M."/>
            <person name="Boedeker C."/>
            <person name="Pinto D."/>
            <person name="Vollmers J."/>
            <person name="Rivas-Marin E."/>
            <person name="Kohn T."/>
            <person name="Peeters S.H."/>
            <person name="Heuer A."/>
            <person name="Rast P."/>
            <person name="Oberbeckmann S."/>
            <person name="Bunk B."/>
            <person name="Jeske O."/>
            <person name="Meyerdierks A."/>
            <person name="Storesund J.E."/>
            <person name="Kallscheuer N."/>
            <person name="Luecker S."/>
            <person name="Lage O.M."/>
            <person name="Pohl T."/>
            <person name="Merkel B.J."/>
            <person name="Hornburger P."/>
            <person name="Mueller R.-W."/>
            <person name="Bruemmer F."/>
            <person name="Labrenz M."/>
            <person name="Spormann A.M."/>
            <person name="Op den Camp H."/>
            <person name="Overmann J."/>
            <person name="Amann R."/>
            <person name="Jetten M.S.M."/>
            <person name="Mascher T."/>
            <person name="Medema M.H."/>
            <person name="Devos D.P."/>
            <person name="Kaster A.-K."/>
            <person name="Ovreas L."/>
            <person name="Rohde M."/>
            <person name="Galperin M.Y."/>
            <person name="Jogler C."/>
        </authorList>
    </citation>
    <scope>NUCLEOTIDE SEQUENCE [LARGE SCALE GENOMIC DNA]</scope>
    <source>
        <strain evidence="2 3">Pan216</strain>
    </source>
</reference>
<feature type="transmembrane region" description="Helical" evidence="1">
    <location>
        <begin position="133"/>
        <end position="155"/>
    </location>
</feature>
<dbReference type="Proteomes" id="UP000317093">
    <property type="component" value="Chromosome"/>
</dbReference>
<accession>A0A518B2P6</accession>
<keyword evidence="1" id="KW-0812">Transmembrane</keyword>
<name>A0A518B2P6_9BACT</name>
<proteinExistence type="predicted"/>
<feature type="transmembrane region" description="Helical" evidence="1">
    <location>
        <begin position="6"/>
        <end position="27"/>
    </location>
</feature>
<feature type="transmembrane region" description="Helical" evidence="1">
    <location>
        <begin position="57"/>
        <end position="75"/>
    </location>
</feature>
<keyword evidence="3" id="KW-1185">Reference proteome</keyword>
<dbReference type="EMBL" id="CP036279">
    <property type="protein sequence ID" value="QDU61206.1"/>
    <property type="molecule type" value="Genomic_DNA"/>
</dbReference>
<evidence type="ECO:0000256" key="1">
    <source>
        <dbReference type="SAM" id="Phobius"/>
    </source>
</evidence>
<feature type="transmembrane region" description="Helical" evidence="1">
    <location>
        <begin position="175"/>
        <end position="194"/>
    </location>
</feature>
<feature type="transmembrane region" description="Helical" evidence="1">
    <location>
        <begin position="82"/>
        <end position="100"/>
    </location>
</feature>
<dbReference type="KEGG" id="knv:Pan216_20600"/>
<dbReference type="AlphaFoldDB" id="A0A518B2P6"/>
<sequence length="197" mass="21449">MMIGHLGSEQSSACSLLVMLIGGSVWIKMRFSQYYLCAWAIVWGMILRALVRTPWHTESMVLFLPTVTFPFACLAMRMHRAFLLAPSTVTLLFLACLLGGDFARWTFAGSVAVVMIVGMSVSLAGTPDCWQRTAIFCGVIGVLFSVMSPPVYSGASNADWKTEVAWILLGDTGGLLFYGSLGVLAVCVPVELYCNQK</sequence>
<keyword evidence="1" id="KW-0472">Membrane</keyword>
<protein>
    <submittedName>
        <fullName evidence="2">Uncharacterized protein</fullName>
    </submittedName>
</protein>